<dbReference type="Pfam" id="PF18135">
    <property type="entry name" value="Type_ISP_C"/>
    <property type="match status" value="1"/>
</dbReference>
<evidence type="ECO:0000313" key="3">
    <source>
        <dbReference type="EMBL" id="GAA2498449.1"/>
    </source>
</evidence>
<keyword evidence="4" id="KW-1185">Reference proteome</keyword>
<evidence type="ECO:0000313" key="4">
    <source>
        <dbReference type="Proteomes" id="UP001501358"/>
    </source>
</evidence>
<feature type="compositionally biased region" description="Basic and acidic residues" evidence="1">
    <location>
        <begin position="254"/>
        <end position="264"/>
    </location>
</feature>
<feature type="compositionally biased region" description="Gly residues" evidence="1">
    <location>
        <begin position="1"/>
        <end position="11"/>
    </location>
</feature>
<dbReference type="InterPro" id="IPR041635">
    <property type="entry name" value="Type_ISP_LLaBIII_C"/>
</dbReference>
<feature type="region of interest" description="Disordered" evidence="1">
    <location>
        <begin position="1"/>
        <end position="23"/>
    </location>
</feature>
<feature type="region of interest" description="Disordered" evidence="1">
    <location>
        <begin position="254"/>
        <end position="274"/>
    </location>
</feature>
<comment type="caution">
    <text evidence="3">The sequence shown here is derived from an EMBL/GenBank/DDBJ whole genome shotgun (WGS) entry which is preliminary data.</text>
</comment>
<proteinExistence type="predicted"/>
<name>A0ABN3MC04_9ACTN</name>
<evidence type="ECO:0000259" key="2">
    <source>
        <dbReference type="Pfam" id="PF18135"/>
    </source>
</evidence>
<dbReference type="Proteomes" id="UP001501358">
    <property type="component" value="Unassembled WGS sequence"/>
</dbReference>
<organism evidence="3 4">
    <name type="scientific">Streptomyces thermolineatus</name>
    <dbReference type="NCBI Taxonomy" id="44033"/>
    <lineage>
        <taxon>Bacteria</taxon>
        <taxon>Bacillati</taxon>
        <taxon>Actinomycetota</taxon>
        <taxon>Actinomycetes</taxon>
        <taxon>Kitasatosporales</taxon>
        <taxon>Streptomycetaceae</taxon>
        <taxon>Streptomyces</taxon>
    </lineage>
</organism>
<evidence type="ECO:0000256" key="1">
    <source>
        <dbReference type="SAM" id="MobiDB-lite"/>
    </source>
</evidence>
<feature type="domain" description="Type ISP restriction-modification enzyme LLaBIII C-terminal specificity" evidence="2">
    <location>
        <begin position="24"/>
        <end position="368"/>
    </location>
</feature>
<accession>A0ABN3MC04</accession>
<dbReference type="EMBL" id="BAAATA010000025">
    <property type="protein sequence ID" value="GAA2498449.1"/>
    <property type="molecule type" value="Genomic_DNA"/>
</dbReference>
<gene>
    <name evidence="3" type="ORF">GCM10010406_38720</name>
</gene>
<sequence>MGAIGSGGRSGDGPHTSGTPLLADLMPWSVPPLQTGRAWVTAPDPESLRARWKRLLDADTPERTAELFRPSRARSLRTAVAQLPGHPAGTGPLADADGPCPAPVRILRGAFDHQWLIPDHRLIDRARPELWRVADDRQLFAVEQPRVPDAPGPPLVPSALLPDGRSPAGRPGRIRPLYRRPGGAEPNLAPGLLGLLSDRLGTDVTAEDFLAWATATTRHEAGGCGVPLTASPGLWQEGVETGRRMIWLHTRGDRCADPARDRPSGRPRMPGGQRPFVRAAVPSGPAGFPASVHYDPDEQSLHLGDGRIAPVPQGAWDFHAAGTRVLETWFAARSPLPAGGGEDAGGGELARVRPASWPQTWTSELLELVTVLALLDGLRPAQRALAARLHAESAAITVADLHRAGVLPVLPRARRPASVLDHQEEGPIGQFALF</sequence>
<reference evidence="3 4" key="1">
    <citation type="journal article" date="2019" name="Int. J. Syst. Evol. Microbiol.">
        <title>The Global Catalogue of Microorganisms (GCM) 10K type strain sequencing project: providing services to taxonomists for standard genome sequencing and annotation.</title>
        <authorList>
            <consortium name="The Broad Institute Genomics Platform"/>
            <consortium name="The Broad Institute Genome Sequencing Center for Infectious Disease"/>
            <person name="Wu L."/>
            <person name="Ma J."/>
        </authorList>
    </citation>
    <scope>NUCLEOTIDE SEQUENCE [LARGE SCALE GENOMIC DNA]</scope>
    <source>
        <strain evidence="3 4">JCM 6307</strain>
    </source>
</reference>
<protein>
    <recommendedName>
        <fullName evidence="2">Type ISP restriction-modification enzyme LLaBIII C-terminal specificity domain-containing protein</fullName>
    </recommendedName>
</protein>